<reference evidence="8 9" key="1">
    <citation type="submission" date="2019-09" db="EMBL/GenBank/DDBJ databases">
        <title>Phylogeny of genus Pseudoclavibacter and closely related genus.</title>
        <authorList>
            <person name="Li Y."/>
        </authorList>
    </citation>
    <scope>NUCLEOTIDE SEQUENCE [LARGE SCALE GENOMIC DNA]</scope>
    <source>
        <strain evidence="8 9">EGI 60007</strain>
    </source>
</reference>
<dbReference type="PROSITE" id="PS50977">
    <property type="entry name" value="HTH_TETR_2"/>
    <property type="match status" value="1"/>
</dbReference>
<evidence type="ECO:0000256" key="3">
    <source>
        <dbReference type="ARBA" id="ARBA00023125"/>
    </source>
</evidence>
<keyword evidence="3 5" id="KW-0238">DNA-binding</keyword>
<dbReference type="InterPro" id="IPR001647">
    <property type="entry name" value="HTH_TetR"/>
</dbReference>
<evidence type="ECO:0000256" key="5">
    <source>
        <dbReference type="PROSITE-ProRule" id="PRU00335"/>
    </source>
</evidence>
<evidence type="ECO:0000256" key="1">
    <source>
        <dbReference type="ARBA" id="ARBA00022491"/>
    </source>
</evidence>
<evidence type="ECO:0000256" key="6">
    <source>
        <dbReference type="SAM" id="MobiDB-lite"/>
    </source>
</evidence>
<evidence type="ECO:0000256" key="4">
    <source>
        <dbReference type="ARBA" id="ARBA00023163"/>
    </source>
</evidence>
<evidence type="ECO:0000259" key="7">
    <source>
        <dbReference type="PROSITE" id="PS50977"/>
    </source>
</evidence>
<dbReference type="Gene3D" id="1.10.357.10">
    <property type="entry name" value="Tetracycline Repressor, domain 2"/>
    <property type="match status" value="1"/>
</dbReference>
<dbReference type="InterPro" id="IPR009057">
    <property type="entry name" value="Homeodomain-like_sf"/>
</dbReference>
<dbReference type="InterPro" id="IPR039538">
    <property type="entry name" value="BetI_C"/>
</dbReference>
<comment type="caution">
    <text evidence="8">The sequence shown here is derived from an EMBL/GenBank/DDBJ whole genome shotgun (WGS) entry which is preliminary data.</text>
</comment>
<dbReference type="PRINTS" id="PR00455">
    <property type="entry name" value="HTHTETR"/>
</dbReference>
<dbReference type="GO" id="GO:0003700">
    <property type="term" value="F:DNA-binding transcription factor activity"/>
    <property type="evidence" value="ECO:0007669"/>
    <property type="project" value="TreeGrafter"/>
</dbReference>
<dbReference type="AlphaFoldDB" id="A0A6H9WE32"/>
<dbReference type="EMBL" id="WBJY01000001">
    <property type="protein sequence ID" value="KAB1649139.1"/>
    <property type="molecule type" value="Genomic_DNA"/>
</dbReference>
<dbReference type="PANTHER" id="PTHR30055">
    <property type="entry name" value="HTH-TYPE TRANSCRIPTIONAL REGULATOR RUTR"/>
    <property type="match status" value="1"/>
</dbReference>
<evidence type="ECO:0000256" key="2">
    <source>
        <dbReference type="ARBA" id="ARBA00023015"/>
    </source>
</evidence>
<dbReference type="InterPro" id="IPR036271">
    <property type="entry name" value="Tet_transcr_reg_TetR-rel_C_sf"/>
</dbReference>
<dbReference type="Pfam" id="PF13977">
    <property type="entry name" value="TetR_C_6"/>
    <property type="match status" value="1"/>
</dbReference>
<evidence type="ECO:0000313" key="9">
    <source>
        <dbReference type="Proteomes" id="UP000431744"/>
    </source>
</evidence>
<keyword evidence="1" id="KW-0678">Repressor</keyword>
<accession>A0A6H9WE32</accession>
<dbReference type="OrthoDB" id="7505659at2"/>
<name>A0A6H9WE32_9MICO</name>
<proteinExistence type="predicted"/>
<evidence type="ECO:0000313" key="8">
    <source>
        <dbReference type="EMBL" id="KAB1649139.1"/>
    </source>
</evidence>
<sequence length="217" mass="24539">MKDPEEITPVQEEENTMEAPRKRSTRPRGDARRREILDVTLRLYAERGFSSVSLADIAAEVGITQAGLLHHFPTKAALLLAALQERDDRNAAEDRERRASGMDFLTTFLDLLATNEKKPALVQLSTLLSAESITADHPGHDWFTARYEEIVADTTRELEALLDETKMPAGMTARTAAQWLVGLSDGLRLQWLYNPDALNRHQVVRQFVELLRPYMRG</sequence>
<organism evidence="8 9">
    <name type="scientific">Pseudoclavibacter endophyticus</name>
    <dbReference type="NCBI Taxonomy" id="1778590"/>
    <lineage>
        <taxon>Bacteria</taxon>
        <taxon>Bacillati</taxon>
        <taxon>Actinomycetota</taxon>
        <taxon>Actinomycetes</taxon>
        <taxon>Micrococcales</taxon>
        <taxon>Microbacteriaceae</taxon>
        <taxon>Pseudoclavibacter</taxon>
    </lineage>
</organism>
<feature type="DNA-binding region" description="H-T-H motif" evidence="5">
    <location>
        <begin position="53"/>
        <end position="72"/>
    </location>
</feature>
<gene>
    <name evidence="8" type="ORF">F8O04_02330</name>
</gene>
<dbReference type="GO" id="GO:0000976">
    <property type="term" value="F:transcription cis-regulatory region binding"/>
    <property type="evidence" value="ECO:0007669"/>
    <property type="project" value="TreeGrafter"/>
</dbReference>
<dbReference type="Proteomes" id="UP000431744">
    <property type="component" value="Unassembled WGS sequence"/>
</dbReference>
<dbReference type="SUPFAM" id="SSF48498">
    <property type="entry name" value="Tetracyclin repressor-like, C-terminal domain"/>
    <property type="match status" value="1"/>
</dbReference>
<keyword evidence="9" id="KW-1185">Reference proteome</keyword>
<keyword evidence="4" id="KW-0804">Transcription</keyword>
<dbReference type="PANTHER" id="PTHR30055:SF234">
    <property type="entry name" value="HTH-TYPE TRANSCRIPTIONAL REGULATOR BETI"/>
    <property type="match status" value="1"/>
</dbReference>
<feature type="domain" description="HTH tetR-type" evidence="7">
    <location>
        <begin position="30"/>
        <end position="90"/>
    </location>
</feature>
<dbReference type="Pfam" id="PF00440">
    <property type="entry name" value="TetR_N"/>
    <property type="match status" value="1"/>
</dbReference>
<dbReference type="InterPro" id="IPR050109">
    <property type="entry name" value="HTH-type_TetR-like_transc_reg"/>
</dbReference>
<protein>
    <submittedName>
        <fullName evidence="8">TetR/AcrR family transcriptional regulator</fullName>
    </submittedName>
</protein>
<keyword evidence="2" id="KW-0805">Transcription regulation</keyword>
<dbReference type="SUPFAM" id="SSF46689">
    <property type="entry name" value="Homeodomain-like"/>
    <property type="match status" value="1"/>
</dbReference>
<feature type="region of interest" description="Disordered" evidence="6">
    <location>
        <begin position="1"/>
        <end position="31"/>
    </location>
</feature>
<dbReference type="RefSeq" id="WP_158027731.1">
    <property type="nucleotide sequence ID" value="NZ_BMHG01000001.1"/>
</dbReference>